<dbReference type="EMBL" id="RQVQ01000001">
    <property type="protein sequence ID" value="RRJ93193.1"/>
    <property type="molecule type" value="Genomic_DNA"/>
</dbReference>
<protein>
    <submittedName>
        <fullName evidence="3">DUF3857 domain-containing protein</fullName>
    </submittedName>
</protein>
<feature type="domain" description="DUF3857" evidence="2">
    <location>
        <begin position="78"/>
        <end position="220"/>
    </location>
</feature>
<keyword evidence="1" id="KW-0732">Signal</keyword>
<evidence type="ECO:0000313" key="3">
    <source>
        <dbReference type="EMBL" id="RRJ93193.1"/>
    </source>
</evidence>
<sequence length="654" mass="75909">MRNLKTKTLLILFFAVVNSMNAQKMEFSKFHFNDTEIVISEEFKNEEEIILEQNIKSEFSFGNSYSNEYYLFHEKKLLNSNIAIERNNKVYIPYTQKEDLIVNKLRVILPNGKKIELKESDIMKDKNEQTGVTYEYFAVNGLEKGAIIERYYILKKPVDVSGETINVQENFPIVNFSLELIYPNYLEFETKSYNGLTDASFNKDKYQDKNSNSLEAKNIPGLNSDEQQSNWIRNVKAVRYKLASNKSKNTSNLYAHKDFVSEFFENYYVDLDSKDKRELEKFTSKLQKSTDPLLNARAIEGLIKENIQYNRYYKLNTNISDILKSKQANLFDLMKLYIAVLNQQNIEHELVFTTEKDKATFDKDFESYENIKEILIYMTEANTFIEPIATNYRTPLIDFNFGNNYGLFVKPKVYQGVKMPVTTTRKIHFADNLNITNMDIIIDASKGIEDASFKSVLEFTGYTASYFQVVKDFVNEIDFENMKQDLASNYAFETSNKPKVTTVNDGVVNLALKPYIVTIEGNAEDIISKAGNNYLVKIGSVIGKQMEMYADKERQLPIEIDYPHFYTRKISMIIPDGYKIKNPEIIKMNHVLTKDGKVVADFISDYKIEGNKLVITNTENYDFEILPVSDYPKYREIINAAADFHKMNLIIEKI</sequence>
<feature type="signal peptide" evidence="1">
    <location>
        <begin position="1"/>
        <end position="24"/>
    </location>
</feature>
<keyword evidence="4" id="KW-1185">Reference proteome</keyword>
<dbReference type="Proteomes" id="UP000275719">
    <property type="component" value="Unassembled WGS sequence"/>
</dbReference>
<accession>A0A3P3WK06</accession>
<dbReference type="Gene3D" id="2.60.40.3140">
    <property type="match status" value="1"/>
</dbReference>
<evidence type="ECO:0000259" key="2">
    <source>
        <dbReference type="Pfam" id="PF12969"/>
    </source>
</evidence>
<dbReference type="AlphaFoldDB" id="A0A3P3WK06"/>
<organism evidence="3 4">
    <name type="scientific">Paenimyroides tangerinum</name>
    <dbReference type="NCBI Taxonomy" id="2488728"/>
    <lineage>
        <taxon>Bacteria</taxon>
        <taxon>Pseudomonadati</taxon>
        <taxon>Bacteroidota</taxon>
        <taxon>Flavobacteriia</taxon>
        <taxon>Flavobacteriales</taxon>
        <taxon>Flavobacteriaceae</taxon>
        <taxon>Paenimyroides</taxon>
    </lineage>
</organism>
<feature type="chain" id="PRO_5018334138" evidence="1">
    <location>
        <begin position="25"/>
        <end position="654"/>
    </location>
</feature>
<dbReference type="InterPro" id="IPR024618">
    <property type="entry name" value="DUF3857"/>
</dbReference>
<comment type="caution">
    <text evidence="3">The sequence shown here is derived from an EMBL/GenBank/DDBJ whole genome shotgun (WGS) entry which is preliminary data.</text>
</comment>
<dbReference type="Gene3D" id="2.60.120.1130">
    <property type="match status" value="1"/>
</dbReference>
<dbReference type="RefSeq" id="WP_125016135.1">
    <property type="nucleotide sequence ID" value="NZ_RQVQ01000001.1"/>
</dbReference>
<dbReference type="OrthoDB" id="1153981at2"/>
<evidence type="ECO:0000313" key="4">
    <source>
        <dbReference type="Proteomes" id="UP000275719"/>
    </source>
</evidence>
<gene>
    <name evidence="3" type="ORF">EG240_00025</name>
</gene>
<reference evidence="3 4" key="1">
    <citation type="submission" date="2018-11" db="EMBL/GenBank/DDBJ databases">
        <title>Flavobacterium sp. nov., YIM 102701-2 draft genome.</title>
        <authorList>
            <person name="Li G."/>
            <person name="Jiang Y."/>
        </authorList>
    </citation>
    <scope>NUCLEOTIDE SEQUENCE [LARGE SCALE GENOMIC DNA]</scope>
    <source>
        <strain evidence="3 4">YIM 102701-2</strain>
    </source>
</reference>
<proteinExistence type="predicted"/>
<evidence type="ECO:0000256" key="1">
    <source>
        <dbReference type="SAM" id="SignalP"/>
    </source>
</evidence>
<dbReference type="Pfam" id="PF12969">
    <property type="entry name" value="DUF3857"/>
    <property type="match status" value="1"/>
</dbReference>
<name>A0A3P3WK06_9FLAO</name>